<protein>
    <submittedName>
        <fullName evidence="2">Uncharacterized protein</fullName>
    </submittedName>
</protein>
<reference evidence="3" key="1">
    <citation type="journal article" date="2019" name="Int. J. Syst. Evol. Microbiol.">
        <title>The Global Catalogue of Microorganisms (GCM) 10K type strain sequencing project: providing services to taxonomists for standard genome sequencing and annotation.</title>
        <authorList>
            <consortium name="The Broad Institute Genomics Platform"/>
            <consortium name="The Broad Institute Genome Sequencing Center for Infectious Disease"/>
            <person name="Wu L."/>
            <person name="Ma J."/>
        </authorList>
    </citation>
    <scope>NUCLEOTIDE SEQUENCE [LARGE SCALE GENOMIC DNA]</scope>
    <source>
        <strain evidence="3">CCUG 49339</strain>
    </source>
</reference>
<dbReference type="RefSeq" id="WP_377929568.1">
    <property type="nucleotide sequence ID" value="NZ_JBHUEM010000045.1"/>
</dbReference>
<gene>
    <name evidence="2" type="ORF">ACFSCX_17680</name>
</gene>
<dbReference type="EMBL" id="JBHUEM010000045">
    <property type="protein sequence ID" value="MFD1738357.1"/>
    <property type="molecule type" value="Genomic_DNA"/>
</dbReference>
<keyword evidence="1" id="KW-0472">Membrane</keyword>
<comment type="caution">
    <text evidence="2">The sequence shown here is derived from an EMBL/GenBank/DDBJ whole genome shotgun (WGS) entry which is preliminary data.</text>
</comment>
<proteinExistence type="predicted"/>
<accession>A0ABW4LV72</accession>
<name>A0ABW4LV72_9BACI</name>
<evidence type="ECO:0000313" key="3">
    <source>
        <dbReference type="Proteomes" id="UP001597214"/>
    </source>
</evidence>
<keyword evidence="3" id="KW-1185">Reference proteome</keyword>
<sequence>MKKVQLSILIGFVLGLVTSYFTLDYNGWTLNRMDPNGKVMSSTSELDFNLITNGFLLIVGFTILIYILLTVIEKIKRSKSS</sequence>
<feature type="transmembrane region" description="Helical" evidence="1">
    <location>
        <begin position="50"/>
        <end position="72"/>
    </location>
</feature>
<keyword evidence="1" id="KW-0812">Transmembrane</keyword>
<dbReference type="Proteomes" id="UP001597214">
    <property type="component" value="Unassembled WGS sequence"/>
</dbReference>
<evidence type="ECO:0000313" key="2">
    <source>
        <dbReference type="EMBL" id="MFD1738357.1"/>
    </source>
</evidence>
<keyword evidence="1" id="KW-1133">Transmembrane helix</keyword>
<organism evidence="2 3">
    <name type="scientific">Bacillus salitolerans</name>
    <dbReference type="NCBI Taxonomy" id="1437434"/>
    <lineage>
        <taxon>Bacteria</taxon>
        <taxon>Bacillati</taxon>
        <taxon>Bacillota</taxon>
        <taxon>Bacilli</taxon>
        <taxon>Bacillales</taxon>
        <taxon>Bacillaceae</taxon>
        <taxon>Bacillus</taxon>
    </lineage>
</organism>
<evidence type="ECO:0000256" key="1">
    <source>
        <dbReference type="SAM" id="Phobius"/>
    </source>
</evidence>